<accession>A0AAD8IPX6</accession>
<evidence type="ECO:0000313" key="2">
    <source>
        <dbReference type="EMBL" id="KAK1388768.1"/>
    </source>
</evidence>
<proteinExistence type="predicted"/>
<reference evidence="2" key="1">
    <citation type="submission" date="2023-02" db="EMBL/GenBank/DDBJ databases">
        <title>Genome of toxic invasive species Heracleum sosnowskyi carries increased number of genes despite the absence of recent whole-genome duplications.</title>
        <authorList>
            <person name="Schelkunov M."/>
            <person name="Shtratnikova V."/>
            <person name="Makarenko M."/>
            <person name="Klepikova A."/>
            <person name="Omelchenko D."/>
            <person name="Novikova G."/>
            <person name="Obukhova E."/>
            <person name="Bogdanov V."/>
            <person name="Penin A."/>
            <person name="Logacheva M."/>
        </authorList>
    </citation>
    <scope>NUCLEOTIDE SEQUENCE</scope>
    <source>
        <strain evidence="2">Hsosn_3</strain>
        <tissue evidence="2">Leaf</tissue>
    </source>
</reference>
<dbReference type="Proteomes" id="UP001237642">
    <property type="component" value="Unassembled WGS sequence"/>
</dbReference>
<evidence type="ECO:0000256" key="1">
    <source>
        <dbReference type="SAM" id="Coils"/>
    </source>
</evidence>
<protein>
    <submittedName>
        <fullName evidence="2">Uncharacterized protein</fullName>
    </submittedName>
</protein>
<evidence type="ECO:0000313" key="3">
    <source>
        <dbReference type="Proteomes" id="UP001237642"/>
    </source>
</evidence>
<dbReference type="AlphaFoldDB" id="A0AAD8IPX6"/>
<reference evidence="2" key="2">
    <citation type="submission" date="2023-05" db="EMBL/GenBank/DDBJ databases">
        <authorList>
            <person name="Schelkunov M.I."/>
        </authorList>
    </citation>
    <scope>NUCLEOTIDE SEQUENCE</scope>
    <source>
        <strain evidence="2">Hsosn_3</strain>
        <tissue evidence="2">Leaf</tissue>
    </source>
</reference>
<keyword evidence="1" id="KW-0175">Coiled coil</keyword>
<name>A0AAD8IPX6_9APIA</name>
<sequence length="308" mass="35287">MSDKIEDSDTNIQALMHTIDTLQHQKSKLTQQNHEMNRNLENLTGQIEASRMLKQSLHEDIESIHFVSSRVDDLENEVSRLQGDLILSKTRLQEANADLDVSKNALEELRRSDFKMSRKLGIVKKEKMFLLEKIRNDSEGVRESNCRIRELEKKIKALESRDSVYKSVKVRVVDEMRLVIEERDGEICDLENAVEELRDMMERSYKERDELAIGKSELEVLLKKSERRKKEMESRMGLLHVELEGSDKMIGRLKKDKALDGIGGNYGLESCVDDQGEDGVLGLNLDWSAVVASSCSIALVAVVYLRYT</sequence>
<comment type="caution">
    <text evidence="2">The sequence shown here is derived from an EMBL/GenBank/DDBJ whole genome shotgun (WGS) entry which is preliminary data.</text>
</comment>
<dbReference type="EMBL" id="JAUIZM010000004">
    <property type="protein sequence ID" value="KAK1388768.1"/>
    <property type="molecule type" value="Genomic_DNA"/>
</dbReference>
<gene>
    <name evidence="2" type="ORF">POM88_016946</name>
</gene>
<feature type="coiled-coil region" evidence="1">
    <location>
        <begin position="12"/>
        <end position="112"/>
    </location>
</feature>
<organism evidence="2 3">
    <name type="scientific">Heracleum sosnowskyi</name>
    <dbReference type="NCBI Taxonomy" id="360622"/>
    <lineage>
        <taxon>Eukaryota</taxon>
        <taxon>Viridiplantae</taxon>
        <taxon>Streptophyta</taxon>
        <taxon>Embryophyta</taxon>
        <taxon>Tracheophyta</taxon>
        <taxon>Spermatophyta</taxon>
        <taxon>Magnoliopsida</taxon>
        <taxon>eudicotyledons</taxon>
        <taxon>Gunneridae</taxon>
        <taxon>Pentapetalae</taxon>
        <taxon>asterids</taxon>
        <taxon>campanulids</taxon>
        <taxon>Apiales</taxon>
        <taxon>Apiaceae</taxon>
        <taxon>Apioideae</taxon>
        <taxon>apioid superclade</taxon>
        <taxon>Tordylieae</taxon>
        <taxon>Tordyliinae</taxon>
        <taxon>Heracleum</taxon>
    </lineage>
</organism>
<keyword evidence="3" id="KW-1185">Reference proteome</keyword>